<evidence type="ECO:0000256" key="7">
    <source>
        <dbReference type="ARBA" id="ARBA00023136"/>
    </source>
</evidence>
<reference evidence="12 13" key="1">
    <citation type="submission" date="2019-05" db="EMBL/GenBank/DDBJ databases">
        <title>Mikania micrantha, genome provides insights into the molecular mechanism of rapid growth.</title>
        <authorList>
            <person name="Liu B."/>
        </authorList>
    </citation>
    <scope>NUCLEOTIDE SEQUENCE [LARGE SCALE GENOMIC DNA]</scope>
    <source>
        <strain evidence="12">NLD-2019</strain>
        <tissue evidence="12">Leaf</tissue>
    </source>
</reference>
<organism evidence="12 13">
    <name type="scientific">Mikania micrantha</name>
    <name type="common">bitter vine</name>
    <dbReference type="NCBI Taxonomy" id="192012"/>
    <lineage>
        <taxon>Eukaryota</taxon>
        <taxon>Viridiplantae</taxon>
        <taxon>Streptophyta</taxon>
        <taxon>Embryophyta</taxon>
        <taxon>Tracheophyta</taxon>
        <taxon>Spermatophyta</taxon>
        <taxon>Magnoliopsida</taxon>
        <taxon>eudicotyledons</taxon>
        <taxon>Gunneridae</taxon>
        <taxon>Pentapetalae</taxon>
        <taxon>asterids</taxon>
        <taxon>campanulids</taxon>
        <taxon>Asterales</taxon>
        <taxon>Asteraceae</taxon>
        <taxon>Asteroideae</taxon>
        <taxon>Heliantheae alliance</taxon>
        <taxon>Eupatorieae</taxon>
        <taxon>Mikania</taxon>
    </lineage>
</organism>
<proteinExistence type="inferred from homology"/>
<dbReference type="InterPro" id="IPR001841">
    <property type="entry name" value="Znf_RING"/>
</dbReference>
<gene>
    <name evidence="12" type="ORF">E3N88_17617</name>
</gene>
<evidence type="ECO:0000313" key="12">
    <source>
        <dbReference type="EMBL" id="KAD5317671.1"/>
    </source>
</evidence>
<keyword evidence="4 9" id="KW-0863">Zinc-finger</keyword>
<evidence type="ECO:0000256" key="1">
    <source>
        <dbReference type="ARBA" id="ARBA00004370"/>
    </source>
</evidence>
<evidence type="ECO:0000256" key="9">
    <source>
        <dbReference type="PROSITE-ProRule" id="PRU00175"/>
    </source>
</evidence>
<dbReference type="PROSITE" id="PS50089">
    <property type="entry name" value="ZF_RING_2"/>
    <property type="match status" value="1"/>
</dbReference>
<keyword evidence="6 10" id="KW-1133">Transmembrane helix</keyword>
<dbReference type="AlphaFoldDB" id="A0A5N6NSI9"/>
<dbReference type="Proteomes" id="UP000326396">
    <property type="component" value="Linkage Group LG17"/>
</dbReference>
<keyword evidence="5" id="KW-0862">Zinc</keyword>
<name>A0A5N6NSI9_9ASTR</name>
<evidence type="ECO:0000256" key="5">
    <source>
        <dbReference type="ARBA" id="ARBA00022833"/>
    </source>
</evidence>
<dbReference type="Gene3D" id="3.30.40.10">
    <property type="entry name" value="Zinc/RING finger domain, C3HC4 (zinc finger)"/>
    <property type="match status" value="1"/>
</dbReference>
<dbReference type="GO" id="GO:0008270">
    <property type="term" value="F:zinc ion binding"/>
    <property type="evidence" value="ECO:0007669"/>
    <property type="project" value="UniProtKB-KW"/>
</dbReference>
<feature type="domain" description="RING-type" evidence="11">
    <location>
        <begin position="101"/>
        <end position="143"/>
    </location>
</feature>
<dbReference type="EMBL" id="SZYD01000009">
    <property type="protein sequence ID" value="KAD5317671.1"/>
    <property type="molecule type" value="Genomic_DNA"/>
</dbReference>
<keyword evidence="2 10" id="KW-0812">Transmembrane</keyword>
<dbReference type="SMART" id="SM00184">
    <property type="entry name" value="RING"/>
    <property type="match status" value="1"/>
</dbReference>
<dbReference type="OrthoDB" id="8062037at2759"/>
<evidence type="ECO:0000256" key="3">
    <source>
        <dbReference type="ARBA" id="ARBA00022723"/>
    </source>
</evidence>
<dbReference type="PANTHER" id="PTHR46539:SF9">
    <property type="entry name" value="RING-H2 FINGER PROTEIN ATL56"/>
    <property type="match status" value="1"/>
</dbReference>
<evidence type="ECO:0000259" key="11">
    <source>
        <dbReference type="PROSITE" id="PS50089"/>
    </source>
</evidence>
<keyword evidence="13" id="KW-1185">Reference proteome</keyword>
<dbReference type="GO" id="GO:0016020">
    <property type="term" value="C:membrane"/>
    <property type="evidence" value="ECO:0007669"/>
    <property type="project" value="UniProtKB-SubCell"/>
</dbReference>
<accession>A0A5N6NSI9</accession>
<evidence type="ECO:0000256" key="2">
    <source>
        <dbReference type="ARBA" id="ARBA00022692"/>
    </source>
</evidence>
<evidence type="ECO:0000256" key="6">
    <source>
        <dbReference type="ARBA" id="ARBA00022989"/>
    </source>
</evidence>
<keyword evidence="7 10" id="KW-0472">Membrane</keyword>
<dbReference type="InterPro" id="IPR013083">
    <property type="entry name" value="Znf_RING/FYVE/PHD"/>
</dbReference>
<dbReference type="CDD" id="cd16454">
    <property type="entry name" value="RING-H2_PA-TM-RING"/>
    <property type="match status" value="1"/>
</dbReference>
<dbReference type="PANTHER" id="PTHR46539">
    <property type="entry name" value="E3 UBIQUITIN-PROTEIN LIGASE ATL42"/>
    <property type="match status" value="1"/>
</dbReference>
<comment type="subcellular location">
    <subcellularLocation>
        <location evidence="1">Membrane</location>
    </subcellularLocation>
</comment>
<evidence type="ECO:0000256" key="10">
    <source>
        <dbReference type="SAM" id="Phobius"/>
    </source>
</evidence>
<feature type="transmembrane region" description="Helical" evidence="10">
    <location>
        <begin position="28"/>
        <end position="59"/>
    </location>
</feature>
<comment type="caution">
    <text evidence="12">The sequence shown here is derived from an EMBL/GenBank/DDBJ whole genome shotgun (WGS) entry which is preliminary data.</text>
</comment>
<dbReference type="SUPFAM" id="SSF57850">
    <property type="entry name" value="RING/U-box"/>
    <property type="match status" value="1"/>
</dbReference>
<dbReference type="Pfam" id="PF13639">
    <property type="entry name" value="zf-RING_2"/>
    <property type="match status" value="1"/>
</dbReference>
<comment type="similarity">
    <text evidence="8">Belongs to the RING-type zinc finger family. ATL subfamily.</text>
</comment>
<protein>
    <recommendedName>
        <fullName evidence="11">RING-type domain-containing protein</fullName>
    </recommendedName>
</protein>
<evidence type="ECO:0000313" key="13">
    <source>
        <dbReference type="Proteomes" id="UP000326396"/>
    </source>
</evidence>
<sequence>MPDHHHHHHRLTGNHPSPPKRSPKLLSIFLKFVVMSLIISLFLLFIGLAAIILLHLLLAGSFLHRRRRRLLSRSAGDIQNHLPPFKYSTAEDSPVSGSEDCSICLERFNDGEICRVIPVCDHVFHARCVDRWLMKVPNCPICRTRVRLDTGTAVDSLNGDDENKFLWAIGVGSFDIAVSCGISARPEKSGWKKITLDQELQWRFSNEMKKEIGNKKVGQ</sequence>
<keyword evidence="3" id="KW-0479">Metal-binding</keyword>
<evidence type="ECO:0000256" key="8">
    <source>
        <dbReference type="ARBA" id="ARBA00024209"/>
    </source>
</evidence>
<evidence type="ECO:0000256" key="4">
    <source>
        <dbReference type="ARBA" id="ARBA00022771"/>
    </source>
</evidence>